<evidence type="ECO:0000313" key="8">
    <source>
        <dbReference type="Proteomes" id="UP001623330"/>
    </source>
</evidence>
<dbReference type="InterPro" id="IPR051590">
    <property type="entry name" value="Replication_Regulatory_Kinase"/>
</dbReference>
<evidence type="ECO:0000256" key="3">
    <source>
        <dbReference type="ARBA" id="ARBA00022833"/>
    </source>
</evidence>
<keyword evidence="1" id="KW-0479">Metal-binding</keyword>
<dbReference type="PROSITE" id="PS51265">
    <property type="entry name" value="ZF_DBF4"/>
    <property type="match status" value="1"/>
</dbReference>
<keyword evidence="2 4" id="KW-0863">Zinc-finger</keyword>
<feature type="region of interest" description="Disordered" evidence="5">
    <location>
        <begin position="538"/>
        <end position="565"/>
    </location>
</feature>
<evidence type="ECO:0000259" key="6">
    <source>
        <dbReference type="PROSITE" id="PS51265"/>
    </source>
</evidence>
<dbReference type="Pfam" id="PF08630">
    <property type="entry name" value="Dfp1_Him1_M"/>
    <property type="match status" value="1"/>
</dbReference>
<reference evidence="7 8" key="1">
    <citation type="submission" date="2024-05" db="EMBL/GenBank/DDBJ databases">
        <title>Long read based assembly of the Candida bracarensis genome reveals expanded adhesin content.</title>
        <authorList>
            <person name="Marcet-Houben M."/>
            <person name="Ksiezopolska E."/>
            <person name="Gabaldon T."/>
        </authorList>
    </citation>
    <scope>NUCLEOTIDE SEQUENCE [LARGE SCALE GENOMIC DNA]</scope>
    <source>
        <strain evidence="7 8">CBM6</strain>
    </source>
</reference>
<evidence type="ECO:0000313" key="7">
    <source>
        <dbReference type="EMBL" id="KAL3234933.1"/>
    </source>
</evidence>
<feature type="compositionally biased region" description="Polar residues" evidence="5">
    <location>
        <begin position="538"/>
        <end position="562"/>
    </location>
</feature>
<dbReference type="SMART" id="SM00586">
    <property type="entry name" value="ZnF_DBF"/>
    <property type="match status" value="1"/>
</dbReference>
<dbReference type="Gene3D" id="3.40.50.10190">
    <property type="entry name" value="BRCT domain"/>
    <property type="match status" value="1"/>
</dbReference>
<dbReference type="PANTHER" id="PTHR15375:SF26">
    <property type="entry name" value="PROTEIN CHIFFON"/>
    <property type="match status" value="1"/>
</dbReference>
<dbReference type="Pfam" id="PF22437">
    <property type="entry name" value="DBF4_BRCT"/>
    <property type="match status" value="1"/>
</dbReference>
<sequence>MASNDPPMYLVRSPLKETDANSKQSGYPMANDEKELKKRILDNTNESLQLRKRAKLERGRSIEGAVQVNKNAALKNVDNPNKNDIGASATISNTNNNAKIAPNELLEWQLNWRKIMKRDSRIYFDTTDEPEITKYVKSKLEKRKLLLKCGFMSLGAQITQFFDTSVTIVISSRSVDNIHQLNESDILARAKKSYMKVWGYEKATRFLRNLDVDLENLEKNKLTALASPSLSNLLQNEKLYGPSDRDPRTRRDDIHYFKYPHIYMYDLWQTWAPIITLEWKPQELSNPNSLPYPSLKMGTFGRCPFIGDRSCDESSYKRVTKRYYRDKANKKYALKLKNLYQHHADPTLEKTTDLIFIPHLCLDSAQCFEKWQDQYKKEQARKKIAEIKEEDEMSQTTGENIGSDNGIRHDLNNNTMEKEEKVEVINEGNDKLPLNEEVGNEESWKGHIPSLRTDIKNKLVTPLLNRHETEEFPDDLCTVKKYAREPYEIKASGVHQSNDIATSFGNGLGPTKASVMSKNLKSLSRFVVDRKLGTRNLTSTSASVSVGSKAQSNSTDTNQQHKAGNPVEAVEEIENHHGLSLQLAPKSAEINTNLKKTASVQNISQAGNSHSITNNISVKRPVVKNSGYCENCRVKYECLEQHIVSEKHLSFANNDLNFEAIDSLIEKLGFQF</sequence>
<proteinExistence type="predicted"/>
<feature type="region of interest" description="Disordered" evidence="5">
    <location>
        <begin position="1"/>
        <end position="32"/>
    </location>
</feature>
<protein>
    <submittedName>
        <fullName evidence="7">DDK kinase regulatory subunit DBF4</fullName>
    </submittedName>
</protein>
<keyword evidence="8" id="KW-1185">Reference proteome</keyword>
<accession>A0ABR4P033</accession>
<evidence type="ECO:0000256" key="2">
    <source>
        <dbReference type="ARBA" id="ARBA00022771"/>
    </source>
</evidence>
<dbReference type="Gene3D" id="6.10.250.3410">
    <property type="entry name" value="DBF zinc finger"/>
    <property type="match status" value="1"/>
</dbReference>
<dbReference type="InterPro" id="IPR013939">
    <property type="entry name" value="Regulatory_Dfp1/Him1"/>
</dbReference>
<gene>
    <name evidence="7" type="ORF">RNJ44_02721</name>
</gene>
<evidence type="ECO:0000256" key="1">
    <source>
        <dbReference type="ARBA" id="ARBA00022723"/>
    </source>
</evidence>
<dbReference type="Proteomes" id="UP001623330">
    <property type="component" value="Unassembled WGS sequence"/>
</dbReference>
<evidence type="ECO:0000256" key="4">
    <source>
        <dbReference type="PROSITE-ProRule" id="PRU00600"/>
    </source>
</evidence>
<dbReference type="PANTHER" id="PTHR15375">
    <property type="entry name" value="ACTIVATOR OF S-PHASE KINASE-RELATED"/>
    <property type="match status" value="1"/>
</dbReference>
<feature type="region of interest" description="Disordered" evidence="5">
    <location>
        <begin position="390"/>
        <end position="410"/>
    </location>
</feature>
<dbReference type="InterPro" id="IPR036420">
    <property type="entry name" value="BRCT_dom_sf"/>
</dbReference>
<comment type="caution">
    <text evidence="7">The sequence shown here is derived from an EMBL/GenBank/DDBJ whole genome shotgun (WGS) entry which is preliminary data.</text>
</comment>
<dbReference type="InterPro" id="IPR038545">
    <property type="entry name" value="Znf_DBF_sf"/>
</dbReference>
<dbReference type="EMBL" id="JBEVYD010000002">
    <property type="protein sequence ID" value="KAL3234933.1"/>
    <property type="molecule type" value="Genomic_DNA"/>
</dbReference>
<feature type="domain" description="DBF4-type" evidence="6">
    <location>
        <begin position="622"/>
        <end position="671"/>
    </location>
</feature>
<evidence type="ECO:0000256" key="5">
    <source>
        <dbReference type="SAM" id="MobiDB-lite"/>
    </source>
</evidence>
<feature type="compositionally biased region" description="Polar residues" evidence="5">
    <location>
        <begin position="394"/>
        <end position="403"/>
    </location>
</feature>
<name>A0ABR4P033_9SACH</name>
<organism evidence="7 8">
    <name type="scientific">Nakaseomyces bracarensis</name>
    <dbReference type="NCBI Taxonomy" id="273131"/>
    <lineage>
        <taxon>Eukaryota</taxon>
        <taxon>Fungi</taxon>
        <taxon>Dikarya</taxon>
        <taxon>Ascomycota</taxon>
        <taxon>Saccharomycotina</taxon>
        <taxon>Saccharomycetes</taxon>
        <taxon>Saccharomycetales</taxon>
        <taxon>Saccharomycetaceae</taxon>
        <taxon>Nakaseomyces</taxon>
    </lineage>
</organism>
<dbReference type="InterPro" id="IPR006572">
    <property type="entry name" value="Znf_DBF"/>
</dbReference>
<dbReference type="Pfam" id="PF07535">
    <property type="entry name" value="zf-DBF"/>
    <property type="match status" value="1"/>
</dbReference>
<keyword evidence="3" id="KW-0862">Zinc</keyword>
<dbReference type="InterPro" id="IPR055116">
    <property type="entry name" value="DBF4_BRCT"/>
</dbReference>